<accession>A0A934RM43</accession>
<dbReference type="EMBL" id="JAENIO010000021">
    <property type="protein sequence ID" value="MBK1834292.1"/>
    <property type="molecule type" value="Genomic_DNA"/>
</dbReference>
<name>A0A934RM43_9BACT</name>
<comment type="caution">
    <text evidence="1">The sequence shown here is derived from an EMBL/GenBank/DDBJ whole genome shotgun (WGS) entry which is preliminary data.</text>
</comment>
<evidence type="ECO:0000313" key="1">
    <source>
        <dbReference type="EMBL" id="MBK1834292.1"/>
    </source>
</evidence>
<dbReference type="AlphaFoldDB" id="A0A934RM43"/>
<reference evidence="1" key="1">
    <citation type="submission" date="2021-01" db="EMBL/GenBank/DDBJ databases">
        <title>Modified the classification status of verrucomicrobia.</title>
        <authorList>
            <person name="Feng X."/>
        </authorList>
    </citation>
    <scope>NUCLEOTIDE SEQUENCE</scope>
    <source>
        <strain evidence="1">KCTC 12986</strain>
    </source>
</reference>
<dbReference type="Proteomes" id="UP000604083">
    <property type="component" value="Unassembled WGS sequence"/>
</dbReference>
<evidence type="ECO:0000313" key="2">
    <source>
        <dbReference type="Proteomes" id="UP000604083"/>
    </source>
</evidence>
<gene>
    <name evidence="1" type="ORF">JIN78_09500</name>
</gene>
<keyword evidence="2" id="KW-1185">Reference proteome</keyword>
<protein>
    <recommendedName>
        <fullName evidence="3">Glutathionylspermidine synthase</fullName>
    </recommendedName>
</protein>
<dbReference type="RefSeq" id="WP_200391728.1">
    <property type="nucleotide sequence ID" value="NZ_JAENIO010000021.1"/>
</dbReference>
<sequence length="417" mass="46410">MLSVSQIQDAWPEQGLFSGKNWLLSPEPLRLPAREIRDLERMGPILAAFQQAQDRLYRRSAKGRVAPWLAELLDAGKPDWLVAWQRNGAQAEVVPQVIRPDLMLTDEGFAISELDSVPGGMGVTAWLASLYPEALGGPEGMSSGLQSILSPEGRRIFVSEEAADYRPEMEWLAERMEGVTVHRAEDWRGEAGYRFFELFDWENIPALAGGEGRTGLTPPLKPHFEEKLWLALLHTPGLQALWRQELRGKHLSLLQKWVPRGWVPDPTPLPPFAALPGLEVPSWDEVGALSQKERRLVLKVSGFSAQAWGSRGVHIGHDEPGERWAGLVKKAVAERDSQPWMMQEFKEAKLIEHPYFDPESGAVEVMSGRARLCPYYFVTAEGVTLGGCLATIVPADKKKIHGMEDAILVPVAPEQEA</sequence>
<proteinExistence type="predicted"/>
<evidence type="ECO:0008006" key="3">
    <source>
        <dbReference type="Google" id="ProtNLM"/>
    </source>
</evidence>
<organism evidence="1 2">
    <name type="scientific">Roseibacillus ishigakijimensis</name>
    <dbReference type="NCBI Taxonomy" id="454146"/>
    <lineage>
        <taxon>Bacteria</taxon>
        <taxon>Pseudomonadati</taxon>
        <taxon>Verrucomicrobiota</taxon>
        <taxon>Verrucomicrobiia</taxon>
        <taxon>Verrucomicrobiales</taxon>
        <taxon>Verrucomicrobiaceae</taxon>
        <taxon>Roseibacillus</taxon>
    </lineage>
</organism>